<evidence type="ECO:0000313" key="3">
    <source>
        <dbReference type="Proteomes" id="UP000664164"/>
    </source>
</evidence>
<name>A0A939HF80_9MICC</name>
<accession>A0A939HF80</accession>
<keyword evidence="3" id="KW-1185">Reference proteome</keyword>
<dbReference type="EMBL" id="JAFNLL010000004">
    <property type="protein sequence ID" value="MBO1266902.1"/>
    <property type="molecule type" value="Genomic_DNA"/>
</dbReference>
<keyword evidence="1" id="KW-0472">Membrane</keyword>
<feature type="transmembrane region" description="Helical" evidence="1">
    <location>
        <begin position="6"/>
        <end position="24"/>
    </location>
</feature>
<evidence type="ECO:0000256" key="1">
    <source>
        <dbReference type="SAM" id="Phobius"/>
    </source>
</evidence>
<organism evidence="2 3">
    <name type="scientific">Arthrobacter cavernae</name>
    <dbReference type="NCBI Taxonomy" id="2817681"/>
    <lineage>
        <taxon>Bacteria</taxon>
        <taxon>Bacillati</taxon>
        <taxon>Actinomycetota</taxon>
        <taxon>Actinomycetes</taxon>
        <taxon>Micrococcales</taxon>
        <taxon>Micrococcaceae</taxon>
        <taxon>Arthrobacter</taxon>
    </lineage>
</organism>
<dbReference type="RefSeq" id="WP_207614721.1">
    <property type="nucleotide sequence ID" value="NZ_JAFNLL010000004.1"/>
</dbReference>
<protein>
    <submittedName>
        <fullName evidence="2">Uncharacterized protein</fullName>
    </submittedName>
</protein>
<keyword evidence="1" id="KW-1133">Transmembrane helix</keyword>
<proteinExistence type="predicted"/>
<gene>
    <name evidence="2" type="ORF">J1902_02705</name>
</gene>
<dbReference type="AlphaFoldDB" id="A0A939HF80"/>
<dbReference type="Proteomes" id="UP000664164">
    <property type="component" value="Unassembled WGS sequence"/>
</dbReference>
<comment type="caution">
    <text evidence="2">The sequence shown here is derived from an EMBL/GenBank/DDBJ whole genome shotgun (WGS) entry which is preliminary data.</text>
</comment>
<reference evidence="2" key="1">
    <citation type="submission" date="2021-03" db="EMBL/GenBank/DDBJ databases">
        <title>A new species, PO-11, isolated from a karst cave deposit.</title>
        <authorList>
            <person name="Zhaoxiaoyong W."/>
        </authorList>
    </citation>
    <scope>NUCLEOTIDE SEQUENCE</scope>
    <source>
        <strain evidence="2">PO-11</strain>
    </source>
</reference>
<sequence>MEIFGIVVFIVLVTTIAATVSALLRDGRGHTPPVTSEQPWSNLDAPSTAYWSPRIY</sequence>
<keyword evidence="1" id="KW-0812">Transmembrane</keyword>
<evidence type="ECO:0000313" key="2">
    <source>
        <dbReference type="EMBL" id="MBO1266902.1"/>
    </source>
</evidence>